<dbReference type="Proteomes" id="UP000092596">
    <property type="component" value="Chromosome"/>
</dbReference>
<evidence type="ECO:0000313" key="4">
    <source>
        <dbReference type="Proteomes" id="UP000092596"/>
    </source>
</evidence>
<protein>
    <recommendedName>
        <fullName evidence="5">Lipoprotein</fullName>
    </recommendedName>
</protein>
<evidence type="ECO:0000313" key="3">
    <source>
        <dbReference type="EMBL" id="ANP28486.1"/>
    </source>
</evidence>
<feature type="signal peptide" evidence="2">
    <location>
        <begin position="1"/>
        <end position="21"/>
    </location>
</feature>
<gene>
    <name evidence="3" type="ORF">DAD186_19360</name>
</gene>
<keyword evidence="2" id="KW-0732">Signal</keyword>
<evidence type="ECO:0008006" key="5">
    <source>
        <dbReference type="Google" id="ProtNLM"/>
    </source>
</evidence>
<sequence length="206" mass="21541">MQQVTRRVVCATAALLVSACAACSGGSAPEPGSRSESATATQSATTIPEEGRVSESEASPGDGYVPSKADPDGKFDESLFTPEAASLPGSRTQDTPEMWETYATAGAHMYEEDSTGRGTFPEGVLDMEKDPAGDGSAYMKAFGEVISDVETSADRAAASPNDPEATIVNRYEQSVLIRILKDDAGASYVVAQSTDTQHVITYAAKI</sequence>
<feature type="region of interest" description="Disordered" evidence="1">
    <location>
        <begin position="24"/>
        <end position="94"/>
    </location>
</feature>
<dbReference type="AlphaFoldDB" id="A0A1B0ZKL4"/>
<accession>A0A1B0ZKL4</accession>
<proteinExistence type="predicted"/>
<dbReference type="STRING" id="1630135.DAD186_19360"/>
<dbReference type="PROSITE" id="PS51257">
    <property type="entry name" value="PROKAR_LIPOPROTEIN"/>
    <property type="match status" value="1"/>
</dbReference>
<dbReference type="KEGG" id="dva:DAD186_19360"/>
<name>A0A1B0ZKL4_9MICO</name>
<feature type="chain" id="PRO_5008517872" description="Lipoprotein" evidence="2">
    <location>
        <begin position="22"/>
        <end position="206"/>
    </location>
</feature>
<organism evidence="3 4">
    <name type="scientific">Dermabacter vaginalis</name>
    <dbReference type="NCBI Taxonomy" id="1630135"/>
    <lineage>
        <taxon>Bacteria</taxon>
        <taxon>Bacillati</taxon>
        <taxon>Actinomycetota</taxon>
        <taxon>Actinomycetes</taxon>
        <taxon>Micrococcales</taxon>
        <taxon>Dermabacteraceae</taxon>
        <taxon>Dermabacter</taxon>
    </lineage>
</organism>
<dbReference type="EMBL" id="CP012117">
    <property type="protein sequence ID" value="ANP28486.1"/>
    <property type="molecule type" value="Genomic_DNA"/>
</dbReference>
<feature type="compositionally biased region" description="Low complexity" evidence="1">
    <location>
        <begin position="24"/>
        <end position="46"/>
    </location>
</feature>
<reference evidence="3 4" key="1">
    <citation type="submission" date="2015-06" db="EMBL/GenBank/DDBJ databases">
        <title>Investigation of pathophysiology for high-risk pregnancy and development of treatment modality based on it.</title>
        <authorList>
            <person name="Kim B.-C."/>
            <person name="Lim S."/>
        </authorList>
    </citation>
    <scope>NUCLEOTIDE SEQUENCE [LARGE SCALE GENOMIC DNA]</scope>
    <source>
        <strain evidence="3 4">AD1-86</strain>
    </source>
</reference>
<evidence type="ECO:0000256" key="2">
    <source>
        <dbReference type="SAM" id="SignalP"/>
    </source>
</evidence>
<evidence type="ECO:0000256" key="1">
    <source>
        <dbReference type="SAM" id="MobiDB-lite"/>
    </source>
</evidence>